<keyword evidence="1" id="KW-0238">DNA-binding</keyword>
<gene>
    <name evidence="3" type="ORF">JJJ17_06720</name>
</gene>
<evidence type="ECO:0000259" key="2">
    <source>
        <dbReference type="PROSITE" id="PS50943"/>
    </source>
</evidence>
<dbReference type="PROSITE" id="PS50943">
    <property type="entry name" value="HTH_CROC1"/>
    <property type="match status" value="1"/>
</dbReference>
<dbReference type="CDD" id="cd00093">
    <property type="entry name" value="HTH_XRE"/>
    <property type="match status" value="1"/>
</dbReference>
<sequence>MERTNARLIRAFGKVLKPKRREAGLSQEELAFRTELSPSYISLLETSNRQRTLTVLAELANCLGVGLPDLLTEVMAEEASSER</sequence>
<dbReference type="SUPFAM" id="SSF47413">
    <property type="entry name" value="lambda repressor-like DNA-binding domains"/>
    <property type="match status" value="1"/>
</dbReference>
<dbReference type="Gene3D" id="1.10.260.40">
    <property type="entry name" value="lambda repressor-like DNA-binding domains"/>
    <property type="match status" value="1"/>
</dbReference>
<reference evidence="3" key="1">
    <citation type="submission" date="2021-01" db="EMBL/GenBank/DDBJ databases">
        <title>Paracoccus amoyensis sp. nov., isolated from the surface seawater along the coast of Xiamen Island, China.</title>
        <authorList>
            <person name="Lyu L."/>
        </authorList>
    </citation>
    <scope>NUCLEOTIDE SEQUENCE</scope>
    <source>
        <strain evidence="3">MJ17</strain>
    </source>
</reference>
<dbReference type="InterPro" id="IPR010982">
    <property type="entry name" value="Lambda_DNA-bd_dom_sf"/>
</dbReference>
<dbReference type="InterPro" id="IPR050807">
    <property type="entry name" value="TransReg_Diox_bact_type"/>
</dbReference>
<accession>A0A934VY43</accession>
<evidence type="ECO:0000313" key="3">
    <source>
        <dbReference type="EMBL" id="MBK4215612.1"/>
    </source>
</evidence>
<dbReference type="InterPro" id="IPR001387">
    <property type="entry name" value="Cro/C1-type_HTH"/>
</dbReference>
<evidence type="ECO:0000313" key="4">
    <source>
        <dbReference type="Proteomes" id="UP000640485"/>
    </source>
</evidence>
<dbReference type="Proteomes" id="UP000640485">
    <property type="component" value="Unassembled WGS sequence"/>
</dbReference>
<organism evidence="3 4">
    <name type="scientific">Paracoccus caeni</name>
    <dbReference type="NCBI Taxonomy" id="657651"/>
    <lineage>
        <taxon>Bacteria</taxon>
        <taxon>Pseudomonadati</taxon>
        <taxon>Pseudomonadota</taxon>
        <taxon>Alphaproteobacteria</taxon>
        <taxon>Rhodobacterales</taxon>
        <taxon>Paracoccaceae</taxon>
        <taxon>Paracoccus</taxon>
    </lineage>
</organism>
<keyword evidence="4" id="KW-1185">Reference proteome</keyword>
<dbReference type="AlphaFoldDB" id="A0A934VY43"/>
<dbReference type="PANTHER" id="PTHR46797:SF1">
    <property type="entry name" value="METHYLPHOSPHONATE SYNTHASE"/>
    <property type="match status" value="1"/>
</dbReference>
<name>A0A934VY43_9RHOB</name>
<comment type="caution">
    <text evidence="3">The sequence shown here is derived from an EMBL/GenBank/DDBJ whole genome shotgun (WGS) entry which is preliminary data.</text>
</comment>
<dbReference type="PANTHER" id="PTHR46797">
    <property type="entry name" value="HTH-TYPE TRANSCRIPTIONAL REGULATOR"/>
    <property type="match status" value="1"/>
</dbReference>
<dbReference type="GO" id="GO:0003700">
    <property type="term" value="F:DNA-binding transcription factor activity"/>
    <property type="evidence" value="ECO:0007669"/>
    <property type="project" value="TreeGrafter"/>
</dbReference>
<dbReference type="SMART" id="SM00530">
    <property type="entry name" value="HTH_XRE"/>
    <property type="match status" value="1"/>
</dbReference>
<feature type="domain" description="HTH cro/C1-type" evidence="2">
    <location>
        <begin position="16"/>
        <end position="71"/>
    </location>
</feature>
<dbReference type="Pfam" id="PF01381">
    <property type="entry name" value="HTH_3"/>
    <property type="match status" value="1"/>
</dbReference>
<dbReference type="GO" id="GO:0003677">
    <property type="term" value="F:DNA binding"/>
    <property type="evidence" value="ECO:0007669"/>
    <property type="project" value="UniProtKB-KW"/>
</dbReference>
<protein>
    <submittedName>
        <fullName evidence="3">Helix-turn-helix transcriptional regulator</fullName>
    </submittedName>
</protein>
<evidence type="ECO:0000256" key="1">
    <source>
        <dbReference type="ARBA" id="ARBA00023125"/>
    </source>
</evidence>
<dbReference type="GO" id="GO:0005829">
    <property type="term" value="C:cytosol"/>
    <property type="evidence" value="ECO:0007669"/>
    <property type="project" value="TreeGrafter"/>
</dbReference>
<proteinExistence type="predicted"/>
<dbReference type="EMBL" id="JAEPRQ010000002">
    <property type="protein sequence ID" value="MBK4215612.1"/>
    <property type="molecule type" value="Genomic_DNA"/>
</dbReference>